<dbReference type="AlphaFoldDB" id="A0A803R8P5"/>
<dbReference type="Proteomes" id="UP000596661">
    <property type="component" value="Chromosome 7"/>
</dbReference>
<protein>
    <submittedName>
        <fullName evidence="1">Uncharacterized protein</fullName>
    </submittedName>
</protein>
<dbReference type="Gramene" id="novel_model_6420_5bd9a17a.1.5bd9b13c">
    <property type="protein sequence ID" value="cds.novel_model_6420_5bd9a17a.1.5bd9b13c"/>
    <property type="gene ID" value="novel_gene_3354_5bd9a17a"/>
</dbReference>
<accession>A0A803R8P4</accession>
<dbReference type="EnsemblPlants" id="novel_model_6420_5bd9a17a.1.5bd9b13c">
    <property type="protein sequence ID" value="cds.novel_model_6420_5bd9a17a.1.5bd9b13c"/>
    <property type="gene ID" value="novel_gene_3354_5bd9a17a"/>
</dbReference>
<organism evidence="1 2">
    <name type="scientific">Cannabis sativa</name>
    <name type="common">Hemp</name>
    <name type="synonym">Marijuana</name>
    <dbReference type="NCBI Taxonomy" id="3483"/>
    <lineage>
        <taxon>Eukaryota</taxon>
        <taxon>Viridiplantae</taxon>
        <taxon>Streptophyta</taxon>
        <taxon>Embryophyta</taxon>
        <taxon>Tracheophyta</taxon>
        <taxon>Spermatophyta</taxon>
        <taxon>Magnoliopsida</taxon>
        <taxon>eudicotyledons</taxon>
        <taxon>Gunneridae</taxon>
        <taxon>Pentapetalae</taxon>
        <taxon>rosids</taxon>
        <taxon>fabids</taxon>
        <taxon>Rosales</taxon>
        <taxon>Cannabaceae</taxon>
        <taxon>Cannabis</taxon>
    </lineage>
</organism>
<reference evidence="1 2" key="1">
    <citation type="submission" date="2018-11" db="EMBL/GenBank/DDBJ databases">
        <authorList>
            <person name="Grassa J C."/>
        </authorList>
    </citation>
    <scope>NUCLEOTIDE SEQUENCE [LARGE SCALE GENOMIC DNA]</scope>
</reference>
<proteinExistence type="predicted"/>
<sequence>MHQTFKSLRHSVSVGPLISAFSISRQVPVSSALSFPLIPSQSVNLLLLQWWRQPFRSSSSTSP</sequence>
<evidence type="ECO:0000313" key="1">
    <source>
        <dbReference type="EnsemblPlants" id="cds.novel_model_6421_5bd9a17a"/>
    </source>
</evidence>
<dbReference type="EMBL" id="UZAU01000666">
    <property type="status" value="NOT_ANNOTATED_CDS"/>
    <property type="molecule type" value="Genomic_DNA"/>
</dbReference>
<accession>A0A803R8P2</accession>
<evidence type="ECO:0000313" key="2">
    <source>
        <dbReference type="Proteomes" id="UP000596661"/>
    </source>
</evidence>
<dbReference type="EnsemblPlants" id="novel_model_6419_5bd9a17a.2.5bd9b13c">
    <property type="protein sequence ID" value="cds.novel_model_6419_5bd9a17a.2.5bd9b13c"/>
    <property type="gene ID" value="novel_gene_3354_5bd9a17a"/>
</dbReference>
<accession>A0A803R8P1</accession>
<dbReference type="Gramene" id="novel_model_6418_5bd9a17a">
    <property type="protein sequence ID" value="cds.novel_model_6418_5bd9a17a"/>
    <property type="gene ID" value="novel_gene_3354_5bd9a17a"/>
</dbReference>
<dbReference type="EnsemblPlants" id="novel_model_6421_5bd9a17a">
    <property type="protein sequence ID" value="cds.novel_model_6421_5bd9a17a"/>
    <property type="gene ID" value="novel_gene_3355_5bd9a17a"/>
</dbReference>
<name>A0A803R8P5_CANSA</name>
<dbReference type="Gramene" id="novel_model_6419_5bd9a17a.2.5bd9b13c">
    <property type="protein sequence ID" value="cds.novel_model_6419_5bd9a17a.2.5bd9b13c"/>
    <property type="gene ID" value="novel_gene_3354_5bd9a17a"/>
</dbReference>
<keyword evidence="2" id="KW-1185">Reference proteome</keyword>
<dbReference type="Gramene" id="novel_model_6421_5bd9a17a">
    <property type="protein sequence ID" value="cds.novel_model_6421_5bd9a17a"/>
    <property type="gene ID" value="novel_gene_3355_5bd9a17a"/>
</dbReference>
<accession>A0A803R8P5</accession>
<reference evidence="1" key="2">
    <citation type="submission" date="2021-03" db="UniProtKB">
        <authorList>
            <consortium name="EnsemblPlants"/>
        </authorList>
    </citation>
    <scope>IDENTIFICATION</scope>
</reference>
<dbReference type="EnsemblPlants" id="novel_model_6418_5bd9a17a">
    <property type="protein sequence ID" value="cds.novel_model_6418_5bd9a17a"/>
    <property type="gene ID" value="novel_gene_3354_5bd9a17a"/>
</dbReference>